<evidence type="ECO:0000259" key="2">
    <source>
        <dbReference type="PROSITE" id="PS50181"/>
    </source>
</evidence>
<name>A0A484KKI7_9ASTE</name>
<reference evidence="3 4" key="1">
    <citation type="submission" date="2018-04" db="EMBL/GenBank/DDBJ databases">
        <authorList>
            <person name="Vogel A."/>
        </authorList>
    </citation>
    <scope>NUCLEOTIDE SEQUENCE [LARGE SCALE GENOMIC DNA]</scope>
</reference>
<dbReference type="InterPro" id="IPR001810">
    <property type="entry name" value="F-box_dom"/>
</dbReference>
<dbReference type="InterPro" id="IPR006652">
    <property type="entry name" value="Kelch_1"/>
</dbReference>
<evidence type="ECO:0000313" key="3">
    <source>
        <dbReference type="EMBL" id="VFQ66243.1"/>
    </source>
</evidence>
<dbReference type="Proteomes" id="UP000595140">
    <property type="component" value="Unassembled WGS sequence"/>
</dbReference>
<dbReference type="InterPro" id="IPR015915">
    <property type="entry name" value="Kelch-typ_b-propeller"/>
</dbReference>
<dbReference type="SMART" id="SM00256">
    <property type="entry name" value="FBOX"/>
    <property type="match status" value="1"/>
</dbReference>
<dbReference type="EMBL" id="OOIL02000537">
    <property type="protein sequence ID" value="VFQ66243.1"/>
    <property type="molecule type" value="Genomic_DNA"/>
</dbReference>
<dbReference type="Gene3D" id="1.20.1280.50">
    <property type="match status" value="1"/>
</dbReference>
<feature type="domain" description="F-box" evidence="2">
    <location>
        <begin position="1"/>
        <end position="45"/>
    </location>
</feature>
<proteinExistence type="predicted"/>
<keyword evidence="4" id="KW-1185">Reference proteome</keyword>
<dbReference type="Pfam" id="PF01344">
    <property type="entry name" value="Kelch_1"/>
    <property type="match status" value="1"/>
</dbReference>
<evidence type="ECO:0000256" key="1">
    <source>
        <dbReference type="SAM" id="MobiDB-lite"/>
    </source>
</evidence>
<dbReference type="InterPro" id="IPR036047">
    <property type="entry name" value="F-box-like_dom_sf"/>
</dbReference>
<dbReference type="OrthoDB" id="7956040at2759"/>
<gene>
    <name evidence="3" type="ORF">CCAM_LOCUS8019</name>
</gene>
<evidence type="ECO:0000313" key="4">
    <source>
        <dbReference type="Proteomes" id="UP000595140"/>
    </source>
</evidence>
<dbReference type="InterPro" id="IPR050796">
    <property type="entry name" value="SCF_F-box_component"/>
</dbReference>
<feature type="region of interest" description="Disordered" evidence="1">
    <location>
        <begin position="351"/>
        <end position="377"/>
    </location>
</feature>
<sequence>MWSDLPFDLLAEIFSSLSPDTFVRAKSVCKNWAACAAASPPWARRNNLPWFVAMPARAHHHFFFCAHNPTQKGGWHLLPSGLIPPPVRPVASVAGMVILRLGTATALQLAICNPFTGQFRRLPVMNTARTNPAVGVVPVKEEEKSGYRIYVAGGMSEGGRGGASYVPTVETYDPNRDKWALTGSMPMEYAVRLTVWTPREGVYNNGVLYWISSARAYSVVGFEVWTNKWKQFKVPMGESLEFAALAVKRGKLLALGVGEACDGGGAWVWELGAPEDDPWRVIEKVPFEMGRRLVWGKGSWGDVKGVGIDGVVCLYRDLGEGVVVWRECGENFRGEWSWIEGGFQGGCRSLGGGSRTAHPSRVQGSAAPAGSKLRGKA</sequence>
<protein>
    <recommendedName>
        <fullName evidence="2">F-box domain-containing protein</fullName>
    </recommendedName>
</protein>
<dbReference type="PANTHER" id="PTHR31672:SF12">
    <property type="entry name" value="F-BOX DOMAIN-CONTAINING PROTEIN"/>
    <property type="match status" value="1"/>
</dbReference>
<dbReference type="CDD" id="cd09917">
    <property type="entry name" value="F-box_SF"/>
    <property type="match status" value="1"/>
</dbReference>
<organism evidence="3 4">
    <name type="scientific">Cuscuta campestris</name>
    <dbReference type="NCBI Taxonomy" id="132261"/>
    <lineage>
        <taxon>Eukaryota</taxon>
        <taxon>Viridiplantae</taxon>
        <taxon>Streptophyta</taxon>
        <taxon>Embryophyta</taxon>
        <taxon>Tracheophyta</taxon>
        <taxon>Spermatophyta</taxon>
        <taxon>Magnoliopsida</taxon>
        <taxon>eudicotyledons</taxon>
        <taxon>Gunneridae</taxon>
        <taxon>Pentapetalae</taxon>
        <taxon>asterids</taxon>
        <taxon>lamiids</taxon>
        <taxon>Solanales</taxon>
        <taxon>Convolvulaceae</taxon>
        <taxon>Cuscuteae</taxon>
        <taxon>Cuscuta</taxon>
        <taxon>Cuscuta subgen. Grammica</taxon>
        <taxon>Cuscuta sect. Cleistogrammica</taxon>
    </lineage>
</organism>
<dbReference type="Pfam" id="PF00646">
    <property type="entry name" value="F-box"/>
    <property type="match status" value="1"/>
</dbReference>
<dbReference type="PROSITE" id="PS50181">
    <property type="entry name" value="FBOX"/>
    <property type="match status" value="1"/>
</dbReference>
<accession>A0A484KKI7</accession>
<dbReference type="Gene3D" id="2.120.10.80">
    <property type="entry name" value="Kelch-type beta propeller"/>
    <property type="match status" value="1"/>
</dbReference>
<dbReference type="SUPFAM" id="SSF81383">
    <property type="entry name" value="F-box domain"/>
    <property type="match status" value="1"/>
</dbReference>
<dbReference type="PANTHER" id="PTHR31672">
    <property type="entry name" value="BNACNNG10540D PROTEIN"/>
    <property type="match status" value="1"/>
</dbReference>
<dbReference type="AlphaFoldDB" id="A0A484KKI7"/>
<dbReference type="SUPFAM" id="SSF117281">
    <property type="entry name" value="Kelch motif"/>
    <property type="match status" value="1"/>
</dbReference>